<gene>
    <name evidence="2" type="ORF">LCGC14_2180050</name>
</gene>
<dbReference type="AlphaFoldDB" id="A0A0F9DML6"/>
<sequence length="71" mass="7793">MAFIKSLLVDCDESGCPHKASYALHISPLVIAGRYCASHANSMLAWTQKEENESEKQEDNQTNSPSHDDAA</sequence>
<evidence type="ECO:0000313" key="2">
    <source>
        <dbReference type="EMBL" id="KKL62949.1"/>
    </source>
</evidence>
<dbReference type="EMBL" id="LAZR01028329">
    <property type="protein sequence ID" value="KKL62949.1"/>
    <property type="molecule type" value="Genomic_DNA"/>
</dbReference>
<reference evidence="2" key="1">
    <citation type="journal article" date="2015" name="Nature">
        <title>Complex archaea that bridge the gap between prokaryotes and eukaryotes.</title>
        <authorList>
            <person name="Spang A."/>
            <person name="Saw J.H."/>
            <person name="Jorgensen S.L."/>
            <person name="Zaremba-Niedzwiedzka K."/>
            <person name="Martijn J."/>
            <person name="Lind A.E."/>
            <person name="van Eijk R."/>
            <person name="Schleper C."/>
            <person name="Guy L."/>
            <person name="Ettema T.J."/>
        </authorList>
    </citation>
    <scope>NUCLEOTIDE SEQUENCE</scope>
</reference>
<name>A0A0F9DML6_9ZZZZ</name>
<comment type="caution">
    <text evidence="2">The sequence shown here is derived from an EMBL/GenBank/DDBJ whole genome shotgun (WGS) entry which is preliminary data.</text>
</comment>
<feature type="region of interest" description="Disordered" evidence="1">
    <location>
        <begin position="47"/>
        <end position="71"/>
    </location>
</feature>
<organism evidence="2">
    <name type="scientific">marine sediment metagenome</name>
    <dbReference type="NCBI Taxonomy" id="412755"/>
    <lineage>
        <taxon>unclassified sequences</taxon>
        <taxon>metagenomes</taxon>
        <taxon>ecological metagenomes</taxon>
    </lineage>
</organism>
<evidence type="ECO:0000256" key="1">
    <source>
        <dbReference type="SAM" id="MobiDB-lite"/>
    </source>
</evidence>
<accession>A0A0F9DML6</accession>
<feature type="compositionally biased region" description="Basic and acidic residues" evidence="1">
    <location>
        <begin position="48"/>
        <end position="59"/>
    </location>
</feature>
<proteinExistence type="predicted"/>
<protein>
    <submittedName>
        <fullName evidence="2">Uncharacterized protein</fullName>
    </submittedName>
</protein>